<dbReference type="InParanoid" id="D3YTA1"/>
<evidence type="ECO:0000313" key="5">
    <source>
        <dbReference type="EMBL" id="CBK19513.1"/>
    </source>
</evidence>
<keyword evidence="1" id="KW-1015">Disulfide bond</keyword>
<evidence type="ECO:0000256" key="3">
    <source>
        <dbReference type="SAM" id="SignalP"/>
    </source>
</evidence>
<dbReference type="WormBase" id="Y69H2.17">
    <property type="protein sequence ID" value="CE44610"/>
    <property type="gene ID" value="WBGene00077455"/>
</dbReference>
<dbReference type="EMBL" id="BX284605">
    <property type="protein sequence ID" value="CBK19513.1"/>
    <property type="molecule type" value="Genomic_DNA"/>
</dbReference>
<accession>D3YTA1</accession>
<dbReference type="KEGG" id="cel:CELE_Y69H2.17"/>
<feature type="domain" description="CUB" evidence="4">
    <location>
        <begin position="25"/>
        <end position="144"/>
    </location>
</feature>
<dbReference type="GeneID" id="13218279"/>
<dbReference type="AGR" id="WB:WBGene00077455"/>
<dbReference type="PhylomeDB" id="D3YTA1"/>
<feature type="chain" id="PRO_5003053042" evidence="3">
    <location>
        <begin position="22"/>
        <end position="170"/>
    </location>
</feature>
<evidence type="ECO:0000313" key="7">
    <source>
        <dbReference type="WormBase" id="Y69H2.17"/>
    </source>
</evidence>
<proteinExistence type="predicted"/>
<dbReference type="OMA" id="IDNFGFQ"/>
<dbReference type="SMR" id="D3YTA1"/>
<evidence type="ECO:0000256" key="2">
    <source>
        <dbReference type="PROSITE-ProRule" id="PRU00059"/>
    </source>
</evidence>
<dbReference type="Pfam" id="PF00431">
    <property type="entry name" value="CUB"/>
    <property type="match status" value="1"/>
</dbReference>
<keyword evidence="6" id="KW-1185">Reference proteome</keyword>
<dbReference type="PROSITE" id="PS01180">
    <property type="entry name" value="CUB"/>
    <property type="match status" value="1"/>
</dbReference>
<dbReference type="CTD" id="13218279"/>
<sequence length="170" mass="19966">MYDFLVFLWIFCSFCVQNAFSACECLDRIVLLHNFGDFRLISSPNYPEAYCTGMDCHWHFVAPNGAQKVHFSTDNLDIRKNLDQILFYDFKTSQLLENSTESFRCTGDDLCYYTSKFQYLTIRFKTQKDGEIDNFGFQAVVTVRETSNSAASTNFFFNFLYFANFMYLFI</sequence>
<keyword evidence="3" id="KW-0732">Signal</keyword>
<dbReference type="HOGENOM" id="CLU_1636996_0_0_1"/>
<feature type="signal peptide" evidence="3">
    <location>
        <begin position="1"/>
        <end position="21"/>
    </location>
</feature>
<dbReference type="AlphaFoldDB" id="D3YTA1"/>
<dbReference type="PaxDb" id="6239-Y69H2.17"/>
<dbReference type="SMART" id="SM00042">
    <property type="entry name" value="CUB"/>
    <property type="match status" value="1"/>
</dbReference>
<dbReference type="OrthoDB" id="10063988at2759"/>
<reference evidence="5 6" key="1">
    <citation type="journal article" date="1998" name="Science">
        <title>Genome sequence of the nematode C. elegans: a platform for investigating biology.</title>
        <authorList>
            <consortium name="The C. elegans sequencing consortium"/>
            <person name="Sulson J.E."/>
            <person name="Waterston R."/>
        </authorList>
    </citation>
    <scope>NUCLEOTIDE SEQUENCE [LARGE SCALE GENOMIC DNA]</scope>
    <source>
        <strain evidence="5 6">Bristol N2</strain>
    </source>
</reference>
<dbReference type="InterPro" id="IPR035914">
    <property type="entry name" value="Sperma_CUB_dom_sf"/>
</dbReference>
<evidence type="ECO:0000313" key="6">
    <source>
        <dbReference type="Proteomes" id="UP000001940"/>
    </source>
</evidence>
<dbReference type="Bgee" id="WBGene00077455">
    <property type="expression patterns" value="Expressed in pharyngeal muscle cell (C elegans) and 1 other cell type or tissue"/>
</dbReference>
<organism evidence="5 6">
    <name type="scientific">Caenorhabditis elegans</name>
    <dbReference type="NCBI Taxonomy" id="6239"/>
    <lineage>
        <taxon>Eukaryota</taxon>
        <taxon>Metazoa</taxon>
        <taxon>Ecdysozoa</taxon>
        <taxon>Nematoda</taxon>
        <taxon>Chromadorea</taxon>
        <taxon>Rhabditida</taxon>
        <taxon>Rhabditina</taxon>
        <taxon>Rhabditomorpha</taxon>
        <taxon>Rhabditoidea</taxon>
        <taxon>Rhabditidae</taxon>
        <taxon>Peloderinae</taxon>
        <taxon>Caenorhabditis</taxon>
    </lineage>
</organism>
<comment type="caution">
    <text evidence="2">Lacks conserved residue(s) required for the propagation of feature annotation.</text>
</comment>
<evidence type="ECO:0000259" key="4">
    <source>
        <dbReference type="PROSITE" id="PS01180"/>
    </source>
</evidence>
<evidence type="ECO:0000256" key="1">
    <source>
        <dbReference type="ARBA" id="ARBA00023157"/>
    </source>
</evidence>
<name>D3YTA1_CAEEL</name>
<gene>
    <name evidence="5" type="ORF">CELE_Y69H2.17</name>
    <name evidence="5 7" type="ORF">Y69H2.17</name>
</gene>
<protein>
    <submittedName>
        <fullName evidence="5">CUB domain-containing protein</fullName>
    </submittedName>
</protein>
<dbReference type="Proteomes" id="UP000001940">
    <property type="component" value="Chromosome V"/>
</dbReference>
<dbReference type="SUPFAM" id="SSF49854">
    <property type="entry name" value="Spermadhesin, CUB domain"/>
    <property type="match status" value="1"/>
</dbReference>
<dbReference type="InterPro" id="IPR000859">
    <property type="entry name" value="CUB_dom"/>
</dbReference>
<dbReference type="CDD" id="cd00041">
    <property type="entry name" value="CUB"/>
    <property type="match status" value="1"/>
</dbReference>
<dbReference type="Gene3D" id="2.60.120.290">
    <property type="entry name" value="Spermadhesin, CUB domain"/>
    <property type="match status" value="1"/>
</dbReference>
<dbReference type="eggNOG" id="ENOG502T21J">
    <property type="taxonomic scope" value="Eukaryota"/>
</dbReference>
<dbReference type="RefSeq" id="NP_001256822.1">
    <property type="nucleotide sequence ID" value="NM_001269893.1"/>
</dbReference>